<keyword evidence="5" id="KW-0190">Covalent protein-DNA linkage</keyword>
<dbReference type="RefSeq" id="WP_067429763.1">
    <property type="nucleotide sequence ID" value="NZ_LN907827.1"/>
</dbReference>
<keyword evidence="2 8" id="KW-0645">Protease</keyword>
<evidence type="ECO:0000256" key="5">
    <source>
        <dbReference type="ARBA" id="ARBA00023124"/>
    </source>
</evidence>
<evidence type="ECO:0000256" key="1">
    <source>
        <dbReference type="ARBA" id="ARBA00008136"/>
    </source>
</evidence>
<reference evidence="11" key="1">
    <citation type="submission" date="2015-11" db="EMBL/GenBank/DDBJ databases">
        <authorList>
            <person name="Blom J."/>
        </authorList>
    </citation>
    <scope>NUCLEOTIDE SEQUENCE [LARGE SCALE GENOMIC DNA]</scope>
</reference>
<dbReference type="GO" id="GO:0008233">
    <property type="term" value="F:peptidase activity"/>
    <property type="evidence" value="ECO:0007669"/>
    <property type="project" value="UniProtKB-KW"/>
</dbReference>
<evidence type="ECO:0000256" key="2">
    <source>
        <dbReference type="ARBA" id="ARBA00022670"/>
    </source>
</evidence>
<dbReference type="KEGG" id="ege:EM595_1493"/>
<comment type="similarity">
    <text evidence="1 8">Belongs to the SOS response-associated peptidase family.</text>
</comment>
<dbReference type="PATRIC" id="fig|1619313.3.peg.1548"/>
<name>A0A0U5L1L0_9GAMM</name>
<evidence type="ECO:0000256" key="7">
    <source>
        <dbReference type="ARBA" id="ARBA00023239"/>
    </source>
</evidence>
<dbReference type="InterPro" id="IPR036590">
    <property type="entry name" value="SRAP-like"/>
</dbReference>
<dbReference type="EMBL" id="LN907827">
    <property type="protein sequence ID" value="CUU23727.1"/>
    <property type="molecule type" value="Genomic_DNA"/>
</dbReference>
<dbReference type="STRING" id="1619313.EM595_1493"/>
<proteinExistence type="inferred from homology"/>
<evidence type="ECO:0000256" key="8">
    <source>
        <dbReference type="RuleBase" id="RU364100"/>
    </source>
</evidence>
<evidence type="ECO:0000313" key="11">
    <source>
        <dbReference type="Proteomes" id="UP000059419"/>
    </source>
</evidence>
<feature type="region of interest" description="Disordered" evidence="9">
    <location>
        <begin position="205"/>
        <end position="225"/>
    </location>
</feature>
<dbReference type="PANTHER" id="PTHR13604:SF0">
    <property type="entry name" value="ABASIC SITE PROCESSING PROTEIN HMCES"/>
    <property type="match status" value="1"/>
</dbReference>
<dbReference type="GO" id="GO:0016829">
    <property type="term" value="F:lyase activity"/>
    <property type="evidence" value="ECO:0007669"/>
    <property type="project" value="UniProtKB-KW"/>
</dbReference>
<evidence type="ECO:0000313" key="10">
    <source>
        <dbReference type="EMBL" id="CUU23727.1"/>
    </source>
</evidence>
<dbReference type="PANTHER" id="PTHR13604">
    <property type="entry name" value="DC12-RELATED"/>
    <property type="match status" value="1"/>
</dbReference>
<keyword evidence="4 8" id="KW-0378">Hydrolase</keyword>
<dbReference type="OrthoDB" id="6192129at2"/>
<keyword evidence="3" id="KW-0227">DNA damage</keyword>
<dbReference type="Gene3D" id="3.90.1680.10">
    <property type="entry name" value="SOS response associated peptidase-like"/>
    <property type="match status" value="1"/>
</dbReference>
<evidence type="ECO:0000256" key="6">
    <source>
        <dbReference type="ARBA" id="ARBA00023125"/>
    </source>
</evidence>
<dbReference type="SUPFAM" id="SSF143081">
    <property type="entry name" value="BB1717-like"/>
    <property type="match status" value="1"/>
</dbReference>
<gene>
    <name evidence="10" type="primary">yedK</name>
    <name evidence="10" type="ORF">EM595_1493</name>
</gene>
<evidence type="ECO:0000256" key="9">
    <source>
        <dbReference type="SAM" id="MobiDB-lite"/>
    </source>
</evidence>
<dbReference type="GO" id="GO:0106300">
    <property type="term" value="P:protein-DNA covalent cross-linking repair"/>
    <property type="evidence" value="ECO:0007669"/>
    <property type="project" value="InterPro"/>
</dbReference>
<sequence length="225" mass="24931">MCGRFAQYRSRDDYFAALGIASDEITHDSQPIGRYNVAPGTRVLLLNARAGSLSLDPVHWGYAPGWWQKPPLINARSETAASGRMFASLWQHGRAIVMADGWYEWQREGSHKQPWFLYHHSREPLFFAAIGNAPYDKANDQEGFVIVTAASDKGLVDIHDRWPLVLTPDAALAWLDPATTADEACDLAHKGARKADEFHWHPVSTAVGNPKNQGADLIKESAPAD</sequence>
<protein>
    <recommendedName>
        <fullName evidence="8">Abasic site processing protein</fullName>
        <ecNumber evidence="8">3.4.-.-</ecNumber>
    </recommendedName>
</protein>
<keyword evidence="7" id="KW-0456">Lyase</keyword>
<keyword evidence="11" id="KW-1185">Reference proteome</keyword>
<dbReference type="EC" id="3.4.-.-" evidence="8"/>
<accession>A0A0U5L1L0</accession>
<dbReference type="AlphaFoldDB" id="A0A0U5L1L0"/>
<dbReference type="Proteomes" id="UP000059419">
    <property type="component" value="Chromosome 1"/>
</dbReference>
<dbReference type="GO" id="GO:0006508">
    <property type="term" value="P:proteolysis"/>
    <property type="evidence" value="ECO:0007669"/>
    <property type="project" value="UniProtKB-KW"/>
</dbReference>
<organism evidence="10 11">
    <name type="scientific">Duffyella gerundensis</name>
    <dbReference type="NCBI Taxonomy" id="1619313"/>
    <lineage>
        <taxon>Bacteria</taxon>
        <taxon>Pseudomonadati</taxon>
        <taxon>Pseudomonadota</taxon>
        <taxon>Gammaproteobacteria</taxon>
        <taxon>Enterobacterales</taxon>
        <taxon>Erwiniaceae</taxon>
        <taxon>Duffyella</taxon>
    </lineage>
</organism>
<dbReference type="Pfam" id="PF02586">
    <property type="entry name" value="SRAP"/>
    <property type="match status" value="1"/>
</dbReference>
<dbReference type="InterPro" id="IPR003738">
    <property type="entry name" value="SRAP"/>
</dbReference>
<dbReference type="GO" id="GO:0003697">
    <property type="term" value="F:single-stranded DNA binding"/>
    <property type="evidence" value="ECO:0007669"/>
    <property type="project" value="InterPro"/>
</dbReference>
<evidence type="ECO:0000256" key="4">
    <source>
        <dbReference type="ARBA" id="ARBA00022801"/>
    </source>
</evidence>
<keyword evidence="6" id="KW-0238">DNA-binding</keyword>
<evidence type="ECO:0000256" key="3">
    <source>
        <dbReference type="ARBA" id="ARBA00022763"/>
    </source>
</evidence>